<organism evidence="1 2">
    <name type="scientific">Saccharothrix longispora</name>
    <dbReference type="NCBI Taxonomy" id="33920"/>
    <lineage>
        <taxon>Bacteria</taxon>
        <taxon>Bacillati</taxon>
        <taxon>Actinomycetota</taxon>
        <taxon>Actinomycetes</taxon>
        <taxon>Pseudonocardiales</taxon>
        <taxon>Pseudonocardiaceae</taxon>
        <taxon>Saccharothrix</taxon>
    </lineage>
</organism>
<sequence>MSDDEVPDELRLIPVENSADGTFTGVQAGTIHGGVQFDIDRTPKLVVLRATQAELEDVRRYFEPPGGYAAARRVLDARGVVVLTGPGTGRSYTSLRLLLDVGASQVAEVNRERALGTFDHLAVGTGYVWDVRESARSPFDRAEFERVTRLVKAVGCHLVIVLDSPVQAPPEAADHVVELSAPPAHEVSRAELRRRCPTGFDGPLRVLTEDLGLEDKASPEKAVRAAELAVLVHEGLDLRGALTALREHVEQAVERHLANANRTELEFALSFAVALLENQPYDEVMARALLLDEALRRAGHEDGEPLRHRAFALSKKDLLAAVAATTTVRDHPDYPGLREETVHFTRQGWAGAVLRRLWREYPLAHDVLWQWMSERGMIARFTDAVQRAVITIVTEIPAHEPLQLVNSLAGRGAVAHQSLAASAVARLDERYGDLVSRTVEAWTEGTAYQQATAVWFSLNLSQARPLSEALRRLELIARSPKWTPRNAVVAAVLELVKSGEHRTRVLDAVVSWTANRRLAPVTLPLAMWITGYFPYALTTELAASHSEQLKVLATRAVTDPESRRAALECLTELSDEAHLKEASAKRLVHLARLLAPTFTWMGRRKAVLELCATIPEGRHTLYRAFRVAARVQEGSA</sequence>
<evidence type="ECO:0000313" key="1">
    <source>
        <dbReference type="EMBL" id="MDR6591778.1"/>
    </source>
</evidence>
<dbReference type="RefSeq" id="WP_310302412.1">
    <property type="nucleotide sequence ID" value="NZ_BAAAXB010000001.1"/>
</dbReference>
<evidence type="ECO:0008006" key="3">
    <source>
        <dbReference type="Google" id="ProtNLM"/>
    </source>
</evidence>
<reference evidence="1 2" key="1">
    <citation type="submission" date="2023-07" db="EMBL/GenBank/DDBJ databases">
        <title>Sequencing the genomes of 1000 actinobacteria strains.</title>
        <authorList>
            <person name="Klenk H.-P."/>
        </authorList>
    </citation>
    <scope>NUCLEOTIDE SEQUENCE [LARGE SCALE GENOMIC DNA]</scope>
    <source>
        <strain evidence="1 2">DSM 43749</strain>
    </source>
</reference>
<protein>
    <recommendedName>
        <fullName evidence="3">HEAT repeat protein</fullName>
    </recommendedName>
</protein>
<gene>
    <name evidence="1" type="ORF">J2S66_000162</name>
</gene>
<comment type="caution">
    <text evidence="1">The sequence shown here is derived from an EMBL/GenBank/DDBJ whole genome shotgun (WGS) entry which is preliminary data.</text>
</comment>
<name>A0ABU1PNI3_9PSEU</name>
<dbReference type="EMBL" id="JAVDSG010000001">
    <property type="protein sequence ID" value="MDR6591778.1"/>
    <property type="molecule type" value="Genomic_DNA"/>
</dbReference>
<dbReference type="Proteomes" id="UP001268819">
    <property type="component" value="Unassembled WGS sequence"/>
</dbReference>
<accession>A0ABU1PNI3</accession>
<keyword evidence="2" id="KW-1185">Reference proteome</keyword>
<proteinExistence type="predicted"/>
<evidence type="ECO:0000313" key="2">
    <source>
        <dbReference type="Proteomes" id="UP001268819"/>
    </source>
</evidence>